<evidence type="ECO:0000259" key="1">
    <source>
        <dbReference type="Pfam" id="PF01656"/>
    </source>
</evidence>
<reference evidence="3" key="1">
    <citation type="submission" date="2016-06" db="EMBL/GenBank/DDBJ databases">
        <authorList>
            <person name="Radolfova-Krizova L."/>
            <person name="Nemec A."/>
        </authorList>
    </citation>
    <scope>NUCLEOTIDE SEQUENCE [LARGE SCALE GENOMIC DNA]</scope>
    <source>
        <strain evidence="3">ANC 4275</strain>
    </source>
</reference>
<dbReference type="InterPro" id="IPR050678">
    <property type="entry name" value="DNA_Partitioning_ATPase"/>
</dbReference>
<evidence type="ECO:0000313" key="2">
    <source>
        <dbReference type="EMBL" id="OBX27723.1"/>
    </source>
</evidence>
<dbReference type="Gene3D" id="3.40.50.300">
    <property type="entry name" value="P-loop containing nucleotide triphosphate hydrolases"/>
    <property type="match status" value="1"/>
</dbReference>
<dbReference type="Pfam" id="PF01656">
    <property type="entry name" value="CbiA"/>
    <property type="match status" value="1"/>
</dbReference>
<dbReference type="InterPro" id="IPR027417">
    <property type="entry name" value="P-loop_NTPase"/>
</dbReference>
<dbReference type="PANTHER" id="PTHR13696:SF96">
    <property type="entry name" value="COBQ_COBB_MIND_PARA NUCLEOTIDE BINDING DOMAIN-CONTAINING PROTEIN"/>
    <property type="match status" value="1"/>
</dbReference>
<dbReference type="Proteomes" id="UP000185753">
    <property type="component" value="Unassembled WGS sequence"/>
</dbReference>
<accession>A0A1A7R8A3</accession>
<evidence type="ECO:0000313" key="3">
    <source>
        <dbReference type="Proteomes" id="UP000185753"/>
    </source>
</evidence>
<dbReference type="RefSeq" id="WP_067766553.1">
    <property type="nucleotide sequence ID" value="NZ_JBOINS010000023.1"/>
</dbReference>
<dbReference type="CDD" id="cd02042">
    <property type="entry name" value="ParAB_family"/>
    <property type="match status" value="1"/>
</dbReference>
<name>A0A1A7R8A3_9GAMM</name>
<comment type="caution">
    <text evidence="2">The sequence shown here is derived from an EMBL/GenBank/DDBJ whole genome shotgun (WGS) entry which is preliminary data.</text>
</comment>
<gene>
    <name evidence="2" type="ORF">A9J31_08555</name>
</gene>
<protein>
    <recommendedName>
        <fullName evidence="1">CobQ/CobB/MinD/ParA nucleotide binding domain-containing protein</fullName>
    </recommendedName>
</protein>
<organism evidence="2 3">
    <name type="scientific">Acinetobacter gandensis</name>
    <dbReference type="NCBI Taxonomy" id="1443941"/>
    <lineage>
        <taxon>Bacteria</taxon>
        <taxon>Pseudomonadati</taxon>
        <taxon>Pseudomonadota</taxon>
        <taxon>Gammaproteobacteria</taxon>
        <taxon>Moraxellales</taxon>
        <taxon>Moraxellaceae</taxon>
        <taxon>Acinetobacter</taxon>
    </lineage>
</organism>
<dbReference type="AlphaFoldDB" id="A0A1A7R8A3"/>
<dbReference type="InterPro" id="IPR002586">
    <property type="entry name" value="CobQ/CobB/MinD/ParA_Nub-bd_dom"/>
</dbReference>
<dbReference type="SUPFAM" id="SSF52540">
    <property type="entry name" value="P-loop containing nucleoside triphosphate hydrolases"/>
    <property type="match status" value="1"/>
</dbReference>
<dbReference type="OrthoDB" id="6711317at2"/>
<dbReference type="PANTHER" id="PTHR13696">
    <property type="entry name" value="P-LOOP CONTAINING NUCLEOSIDE TRIPHOSPHATE HYDROLASE"/>
    <property type="match status" value="1"/>
</dbReference>
<proteinExistence type="predicted"/>
<feature type="domain" description="CobQ/CobB/MinD/ParA nucleotide binding" evidence="1">
    <location>
        <begin position="5"/>
        <end position="174"/>
    </location>
</feature>
<dbReference type="STRING" id="1443941.A9J31_08555"/>
<keyword evidence="3" id="KW-1185">Reference proteome</keyword>
<dbReference type="EMBL" id="LZDS01000028">
    <property type="protein sequence ID" value="OBX27723.1"/>
    <property type="molecule type" value="Genomic_DNA"/>
</dbReference>
<sequence length="209" mass="23433">MGIYVVTSLKRGSGKTTIAQYLSQALSILNKTILLDADLSSANYEWAMQQNNHLGFEHINVVESDSNTLDLRIQHLKNHYANIVVDIHGHDSNALRSVLKHANKIIIPTGLTEQDTRLVQEMLALAIAIKQFNTGLQIYIVLNKIPIGTDAEEIIEAKKHLQDIPSAKFLNTVIYNLDEWPSYLNNALDDQSSTDVQVILQDFLTEVLN</sequence>